<organism evidence="4 5">
    <name type="scientific">Flavobacterium davisii</name>
    <dbReference type="NCBI Taxonomy" id="2906077"/>
    <lineage>
        <taxon>Bacteria</taxon>
        <taxon>Pseudomonadati</taxon>
        <taxon>Bacteroidota</taxon>
        <taxon>Flavobacteriia</taxon>
        <taxon>Flavobacteriales</taxon>
        <taxon>Flavobacteriaceae</taxon>
        <taxon>Flavobacterium</taxon>
    </lineage>
</organism>
<evidence type="ECO:0000256" key="1">
    <source>
        <dbReference type="ARBA" id="ARBA00022670"/>
    </source>
</evidence>
<dbReference type="GO" id="GO:0006508">
    <property type="term" value="P:proteolysis"/>
    <property type="evidence" value="ECO:0007669"/>
    <property type="project" value="UniProtKB-KW"/>
</dbReference>
<dbReference type="OrthoDB" id="3979391at2"/>
<dbReference type="InterPro" id="IPR029058">
    <property type="entry name" value="AB_hydrolase_fold"/>
</dbReference>
<dbReference type="EMBL" id="MTCZ01000031">
    <property type="protein sequence ID" value="OWP84514.1"/>
    <property type="molecule type" value="Genomic_DNA"/>
</dbReference>
<dbReference type="Proteomes" id="UP000197768">
    <property type="component" value="Unassembled WGS sequence"/>
</dbReference>
<proteinExistence type="predicted"/>
<dbReference type="PANTHER" id="PTHR11010:SF38">
    <property type="entry name" value="LYSOSOMAL PRO-X CARBOXYPEPTIDASE"/>
    <property type="match status" value="1"/>
</dbReference>
<comment type="caution">
    <text evidence="4">The sequence shown here is derived from an EMBL/GenBank/DDBJ whole genome shotgun (WGS) entry which is preliminary data.</text>
</comment>
<dbReference type="PANTHER" id="PTHR11010">
    <property type="entry name" value="PROTEASE S28 PRO-X CARBOXYPEPTIDASE-RELATED"/>
    <property type="match status" value="1"/>
</dbReference>
<evidence type="ECO:0000313" key="5">
    <source>
        <dbReference type="Proteomes" id="UP000197768"/>
    </source>
</evidence>
<sequence>MKKSYLFSNILFILFTISSNSQEKSNLLLKLQEVFNKASIEKVNNLKDYTESYKIILDEPIDHHDLSKGTFKHCIYLSHRDFSKPMVIETEGYNARYEKNEVSSLLDANQLIIEYRFYGDSRPSIIPWQYLTNDQAIEDYHQIVEKLKKIYSGKWISTGISKGGETTLIYKSKYPEDIDVAIPYVAPMINGTEDERTIKHYTRLVGTSECRNLIMQMQRQLMLNRTAIELEVASYAKKNNLTFNEVPISEAFEYAVLEFPFSFWQWNGNCDKIPPINSSPKELFDYLNHVVGFDVYSDKGVHRLLPSFYQHFSELGYYSFDLTPVKDLLRIVKSPSNSRFAPRNVDLKYDKSYIKLVRDYAEKKGSKILYIYGGLDPWYACAPTPNEKLDALKMVLPQGTHATRIKHFSKEDQEKMMTTLKKWLQ</sequence>
<dbReference type="RefSeq" id="WP_088391650.1">
    <property type="nucleotide sequence ID" value="NZ_CP067378.1"/>
</dbReference>
<evidence type="ECO:0008006" key="6">
    <source>
        <dbReference type="Google" id="ProtNLM"/>
    </source>
</evidence>
<dbReference type="InterPro" id="IPR008761">
    <property type="entry name" value="Peptidase_S37"/>
</dbReference>
<keyword evidence="3" id="KW-0378">Hydrolase</keyword>
<name>A0A246GJM8_9FLAO</name>
<evidence type="ECO:0000256" key="3">
    <source>
        <dbReference type="ARBA" id="ARBA00022801"/>
    </source>
</evidence>
<reference evidence="4 5" key="1">
    <citation type="journal article" date="2017" name="Infect. Genet. Evol.">
        <title>Comparative genome analysis of fish pathogen Flavobacterium columnare reveals extensive sequence diversity within the species.</title>
        <authorList>
            <person name="Kayansamruaj P."/>
            <person name="Dong H.T."/>
            <person name="Hirono I."/>
            <person name="Kondo H."/>
            <person name="Senapin S."/>
            <person name="Rodkhum C."/>
        </authorList>
    </citation>
    <scope>NUCLEOTIDE SEQUENCE [LARGE SCALE GENOMIC DNA]</scope>
    <source>
        <strain evidence="4 5">1215</strain>
    </source>
</reference>
<evidence type="ECO:0000313" key="4">
    <source>
        <dbReference type="EMBL" id="OWP84514.1"/>
    </source>
</evidence>
<dbReference type="AlphaFoldDB" id="A0A246GJM8"/>
<dbReference type="Pfam" id="PF05576">
    <property type="entry name" value="Peptidase_S37"/>
    <property type="match status" value="1"/>
</dbReference>
<protein>
    <recommendedName>
        <fullName evidence="6">Aminopeptidase</fullName>
    </recommendedName>
</protein>
<gene>
    <name evidence="4" type="ORF">BWK59_05000</name>
</gene>
<accession>A0A246GJM8</accession>
<evidence type="ECO:0000256" key="2">
    <source>
        <dbReference type="ARBA" id="ARBA00022729"/>
    </source>
</evidence>
<dbReference type="GO" id="GO:0008239">
    <property type="term" value="F:dipeptidyl-peptidase activity"/>
    <property type="evidence" value="ECO:0007669"/>
    <property type="project" value="TreeGrafter"/>
</dbReference>
<keyword evidence="1" id="KW-0645">Protease</keyword>
<dbReference type="ESTHER" id="myxxa-Q8VQX5">
    <property type="family name" value="Peptidase_S37"/>
</dbReference>
<dbReference type="Gene3D" id="3.40.50.1820">
    <property type="entry name" value="alpha/beta hydrolase"/>
    <property type="match status" value="2"/>
</dbReference>
<keyword evidence="2" id="KW-0732">Signal</keyword>
<dbReference type="SUPFAM" id="SSF53474">
    <property type="entry name" value="alpha/beta-Hydrolases"/>
    <property type="match status" value="1"/>
</dbReference>